<gene>
    <name evidence="5" type="ORF">TUM17379_14810</name>
</gene>
<dbReference type="InterPro" id="IPR016055">
    <property type="entry name" value="A-D-PHexomutase_a/b/a-I/II/III"/>
</dbReference>
<dbReference type="Proteomes" id="UP000825078">
    <property type="component" value="Chromosome"/>
</dbReference>
<dbReference type="GO" id="GO:0008966">
    <property type="term" value="F:phosphoglucosamine mutase activity"/>
    <property type="evidence" value="ECO:0007669"/>
    <property type="project" value="TreeGrafter"/>
</dbReference>
<evidence type="ECO:0000256" key="2">
    <source>
        <dbReference type="ARBA" id="ARBA00010231"/>
    </source>
</evidence>
<dbReference type="GO" id="GO:0005829">
    <property type="term" value="C:cytosol"/>
    <property type="evidence" value="ECO:0007669"/>
    <property type="project" value="TreeGrafter"/>
</dbReference>
<dbReference type="PANTHER" id="PTHR42946">
    <property type="entry name" value="PHOSPHOHEXOSE MUTASE"/>
    <property type="match status" value="1"/>
</dbReference>
<evidence type="ECO:0000256" key="1">
    <source>
        <dbReference type="ARBA" id="ARBA00001946"/>
    </source>
</evidence>
<name>A0AAD1NLX3_9GAMM</name>
<dbReference type="PROSITE" id="PS00710">
    <property type="entry name" value="PGM_PMM"/>
    <property type="match status" value="1"/>
</dbReference>
<feature type="domain" description="Alpha-D-phosphohexomutase alpha/beta/alpha" evidence="4">
    <location>
        <begin position="14"/>
        <end position="135"/>
    </location>
</feature>
<evidence type="ECO:0000313" key="6">
    <source>
        <dbReference type="Proteomes" id="UP000825078"/>
    </source>
</evidence>
<dbReference type="GO" id="GO:0000287">
    <property type="term" value="F:magnesium ion binding"/>
    <property type="evidence" value="ECO:0007669"/>
    <property type="project" value="InterPro"/>
</dbReference>
<dbReference type="Pfam" id="PF02878">
    <property type="entry name" value="PGM_PMM_I"/>
    <property type="match status" value="1"/>
</dbReference>
<dbReference type="GO" id="GO:0006048">
    <property type="term" value="P:UDP-N-acetylglucosamine biosynthetic process"/>
    <property type="evidence" value="ECO:0007669"/>
    <property type="project" value="TreeGrafter"/>
</dbReference>
<proteinExistence type="inferred from homology"/>
<protein>
    <recommendedName>
        <fullName evidence="4">Alpha-D-phosphohexomutase alpha/beta/alpha domain-containing protein</fullName>
    </recommendedName>
</protein>
<dbReference type="EMBL" id="AP024613">
    <property type="protein sequence ID" value="BCV44463.1"/>
    <property type="molecule type" value="Genomic_DNA"/>
</dbReference>
<dbReference type="AlphaFoldDB" id="A0AAD1NLX3"/>
<dbReference type="InterPro" id="IPR016066">
    <property type="entry name" value="A-D-PHexomutase_CS"/>
</dbReference>
<sequence length="242" mass="26509">MINSAESIFNSNIAFGTSGARGLVTDFKPEVCTAFTLSFIDVMQKSFSFRRVAIAIDNRPSSPEIAAACISAARFLGIDVDYYGVIPTPALAVTSIQDEIPAIMVTGSHIPFDRNGLKFYRPDGEINKADELAILNAKITFPELVVANLPVASKRAADTYLARYLNLYPNDLLIGKRIGIYEHSSAGRDIYANLFERLGATVICLGRSDSFVPIDTEAIAKADIIRAQTWQKRASARCFIFD</sequence>
<evidence type="ECO:0000313" key="5">
    <source>
        <dbReference type="EMBL" id="BCV44463.1"/>
    </source>
</evidence>
<dbReference type="InterPro" id="IPR050060">
    <property type="entry name" value="Phosphoglucosamine_mutase"/>
</dbReference>
<evidence type="ECO:0000256" key="3">
    <source>
        <dbReference type="ARBA" id="ARBA00022553"/>
    </source>
</evidence>
<dbReference type="GO" id="GO:0005975">
    <property type="term" value="P:carbohydrate metabolic process"/>
    <property type="evidence" value="ECO:0007669"/>
    <property type="project" value="InterPro"/>
</dbReference>
<comment type="cofactor">
    <cofactor evidence="1">
        <name>Mg(2+)</name>
        <dbReference type="ChEBI" id="CHEBI:18420"/>
    </cofactor>
</comment>
<dbReference type="InterPro" id="IPR005844">
    <property type="entry name" value="A-D-PHexomutase_a/b/a-I"/>
</dbReference>
<comment type="similarity">
    <text evidence="2">Belongs to the phosphohexose mutase family.</text>
</comment>
<dbReference type="PANTHER" id="PTHR42946:SF1">
    <property type="entry name" value="PHOSPHOGLUCOMUTASE (ALPHA-D-GLUCOSE-1,6-BISPHOSPHATE-DEPENDENT)"/>
    <property type="match status" value="1"/>
</dbReference>
<evidence type="ECO:0000259" key="4">
    <source>
        <dbReference type="Pfam" id="PF02878"/>
    </source>
</evidence>
<reference evidence="5" key="1">
    <citation type="submission" date="2021-05" db="EMBL/GenBank/DDBJ databases">
        <title>Molecular characterization for Shewanella algae harboring chromosomal blaOXA-55-like strains isolated from clinical and environment sample.</title>
        <authorList>
            <person name="Ohama Y."/>
            <person name="Aoki K."/>
            <person name="Harada S."/>
            <person name="Moriya K."/>
            <person name="Ishii Y."/>
            <person name="Tateda K."/>
        </authorList>
    </citation>
    <scope>NUCLEOTIDE SEQUENCE</scope>
    <source>
        <strain evidence="5">TUM17379</strain>
    </source>
</reference>
<organism evidence="5 6">
    <name type="scientific">Shewanella algae</name>
    <dbReference type="NCBI Taxonomy" id="38313"/>
    <lineage>
        <taxon>Bacteria</taxon>
        <taxon>Pseudomonadati</taxon>
        <taxon>Pseudomonadota</taxon>
        <taxon>Gammaproteobacteria</taxon>
        <taxon>Alteromonadales</taxon>
        <taxon>Shewanellaceae</taxon>
        <taxon>Shewanella</taxon>
    </lineage>
</organism>
<dbReference type="GO" id="GO:0009252">
    <property type="term" value="P:peptidoglycan biosynthetic process"/>
    <property type="evidence" value="ECO:0007669"/>
    <property type="project" value="TreeGrafter"/>
</dbReference>
<dbReference type="GO" id="GO:0004615">
    <property type="term" value="F:phosphomannomutase activity"/>
    <property type="evidence" value="ECO:0007669"/>
    <property type="project" value="TreeGrafter"/>
</dbReference>
<dbReference type="Gene3D" id="3.40.120.10">
    <property type="entry name" value="Alpha-D-Glucose-1,6-Bisphosphate, subunit A, domain 3"/>
    <property type="match status" value="2"/>
</dbReference>
<dbReference type="SUPFAM" id="SSF53738">
    <property type="entry name" value="Phosphoglucomutase, first 3 domains"/>
    <property type="match status" value="1"/>
</dbReference>
<accession>A0AAD1NLX3</accession>
<keyword evidence="3" id="KW-0597">Phosphoprotein</keyword>